<dbReference type="PROSITE" id="PS51273">
    <property type="entry name" value="GATASE_TYPE_1"/>
    <property type="match status" value="1"/>
</dbReference>
<organism evidence="2 3">
    <name type="scientific">Desulfomicrobium orale DSM 12838</name>
    <dbReference type="NCBI Taxonomy" id="888061"/>
    <lineage>
        <taxon>Bacteria</taxon>
        <taxon>Pseudomonadati</taxon>
        <taxon>Thermodesulfobacteriota</taxon>
        <taxon>Desulfovibrionia</taxon>
        <taxon>Desulfovibrionales</taxon>
        <taxon>Desulfomicrobiaceae</taxon>
        <taxon>Desulfomicrobium</taxon>
    </lineage>
</organism>
<gene>
    <name evidence="2" type="ORF">AXF15_00625</name>
</gene>
<dbReference type="KEGG" id="doa:AXF15_00625"/>
<evidence type="ECO:0000313" key="2">
    <source>
        <dbReference type="EMBL" id="AMD91767.1"/>
    </source>
</evidence>
<reference evidence="3" key="1">
    <citation type="submission" date="2016-02" db="EMBL/GenBank/DDBJ databases">
        <authorList>
            <person name="Holder M.E."/>
            <person name="Ajami N.J."/>
            <person name="Petrosino J.F."/>
        </authorList>
    </citation>
    <scope>NUCLEOTIDE SEQUENCE [LARGE SCALE GENOMIC DNA]</scope>
    <source>
        <strain evidence="3">DSM 12838</strain>
    </source>
</reference>
<dbReference type="OrthoDB" id="9813383at2"/>
<dbReference type="SUPFAM" id="SSF52317">
    <property type="entry name" value="Class I glutamine amidotransferase-like"/>
    <property type="match status" value="1"/>
</dbReference>
<proteinExistence type="predicted"/>
<dbReference type="Pfam" id="PF00117">
    <property type="entry name" value="GATase"/>
    <property type="match status" value="1"/>
</dbReference>
<feature type="domain" description="Glutamine amidotransferase" evidence="1">
    <location>
        <begin position="82"/>
        <end position="199"/>
    </location>
</feature>
<dbReference type="InterPro" id="IPR017926">
    <property type="entry name" value="GATASE"/>
</dbReference>
<protein>
    <recommendedName>
        <fullName evidence="1">Glutamine amidotransferase domain-containing protein</fullName>
    </recommendedName>
</protein>
<keyword evidence="3" id="KW-1185">Reference proteome</keyword>
<sequence>MPEPRIGLSMRVDMPARYDEPRDALARSWAAFMADALPLARWMPIPNIGAEAGRYARDWELNGFIFTGGNDLGSAPDRDTTEEALLHFALDHDLPVFGVCRGFQFLLRHFGHAPLPCRPAGAHAGRFHEITLKDPPFDWPEPRLRVNSFHHYCGPAASDLRAPLAAFAMDEAGRCEGFYHTQKRIMAVMWHPERHSPEADFNRTLLRHLFGHAGAQTENRP</sequence>
<dbReference type="RefSeq" id="WP_066601854.1">
    <property type="nucleotide sequence ID" value="NZ_CP014230.1"/>
</dbReference>
<name>A0A0X8JNC5_9BACT</name>
<dbReference type="Proteomes" id="UP000063964">
    <property type="component" value="Chromosome"/>
</dbReference>
<evidence type="ECO:0000313" key="3">
    <source>
        <dbReference type="Proteomes" id="UP000063964"/>
    </source>
</evidence>
<dbReference type="AlphaFoldDB" id="A0A0X8JNC5"/>
<accession>A0A0X8JNC5</accession>
<dbReference type="Gene3D" id="3.40.50.880">
    <property type="match status" value="1"/>
</dbReference>
<dbReference type="EMBL" id="CP014230">
    <property type="protein sequence ID" value="AMD91767.1"/>
    <property type="molecule type" value="Genomic_DNA"/>
</dbReference>
<dbReference type="InterPro" id="IPR029062">
    <property type="entry name" value="Class_I_gatase-like"/>
</dbReference>
<evidence type="ECO:0000259" key="1">
    <source>
        <dbReference type="Pfam" id="PF00117"/>
    </source>
</evidence>
<dbReference type="STRING" id="888061.AXF15_00625"/>